<accession>A0A6A4TED7</accession>
<keyword evidence="4" id="KW-0440">LIM domain</keyword>
<evidence type="ECO:0000313" key="7">
    <source>
        <dbReference type="Proteomes" id="UP000438429"/>
    </source>
</evidence>
<protein>
    <submittedName>
        <fullName evidence="6">Uncharacterized protein</fullName>
    </submittedName>
</protein>
<proteinExistence type="predicted"/>
<dbReference type="GO" id="GO:0030018">
    <property type="term" value="C:Z disc"/>
    <property type="evidence" value="ECO:0007669"/>
    <property type="project" value="TreeGrafter"/>
</dbReference>
<dbReference type="SUPFAM" id="SSF57716">
    <property type="entry name" value="Glucocorticoid receptor-like (DNA-binding domain)"/>
    <property type="match status" value="1"/>
</dbReference>
<dbReference type="EMBL" id="VEVO01000004">
    <property type="protein sequence ID" value="KAF0042788.1"/>
    <property type="molecule type" value="Genomic_DNA"/>
</dbReference>
<dbReference type="GO" id="GO:0046872">
    <property type="term" value="F:metal ion binding"/>
    <property type="evidence" value="ECO:0007669"/>
    <property type="project" value="UniProtKB-KW"/>
</dbReference>
<evidence type="ECO:0000256" key="4">
    <source>
        <dbReference type="ARBA" id="ARBA00023038"/>
    </source>
</evidence>
<comment type="caution">
    <text evidence="6">The sequence shown here is derived from an EMBL/GenBank/DDBJ whole genome shotgun (WGS) entry which is preliminary data.</text>
</comment>
<dbReference type="GO" id="GO:0042805">
    <property type="term" value="F:actinin binding"/>
    <property type="evidence" value="ECO:0007669"/>
    <property type="project" value="TreeGrafter"/>
</dbReference>
<dbReference type="GO" id="GO:0060537">
    <property type="term" value="P:muscle tissue development"/>
    <property type="evidence" value="ECO:0007669"/>
    <property type="project" value="TreeGrafter"/>
</dbReference>
<dbReference type="PANTHER" id="PTHR24215:SF1">
    <property type="entry name" value="CYSTEINE AND GLYCINE-RICH PROTEIN 3"/>
    <property type="match status" value="1"/>
</dbReference>
<feature type="region of interest" description="Disordered" evidence="5">
    <location>
        <begin position="71"/>
        <end position="112"/>
    </location>
</feature>
<evidence type="ECO:0000256" key="3">
    <source>
        <dbReference type="ARBA" id="ARBA00022833"/>
    </source>
</evidence>
<gene>
    <name evidence="6" type="ORF">F2P81_004125</name>
</gene>
<dbReference type="GO" id="GO:0005634">
    <property type="term" value="C:nucleus"/>
    <property type="evidence" value="ECO:0007669"/>
    <property type="project" value="TreeGrafter"/>
</dbReference>
<name>A0A6A4TED7_SCOMX</name>
<evidence type="ECO:0000256" key="5">
    <source>
        <dbReference type="SAM" id="MobiDB-lite"/>
    </source>
</evidence>
<reference evidence="6 7" key="1">
    <citation type="submission" date="2019-06" db="EMBL/GenBank/DDBJ databases">
        <title>Draft genomes of female and male turbot (Scophthalmus maximus).</title>
        <authorList>
            <person name="Xu H."/>
            <person name="Xu X.-W."/>
            <person name="Shao C."/>
            <person name="Chen S."/>
        </authorList>
    </citation>
    <scope>NUCLEOTIDE SEQUENCE [LARGE SCALE GENOMIC DNA]</scope>
    <source>
        <strain evidence="6">Ysfricsl-2016a</strain>
        <tissue evidence="6">Blood</tissue>
    </source>
</reference>
<dbReference type="FunFam" id="2.10.110.10:FF:000001">
    <property type="entry name" value="Cysteine and glycine-rich protein 1"/>
    <property type="match status" value="1"/>
</dbReference>
<keyword evidence="3" id="KW-0862">Zinc</keyword>
<keyword evidence="2" id="KW-0677">Repeat</keyword>
<dbReference type="Gene3D" id="2.10.110.10">
    <property type="entry name" value="Cysteine Rich Protein"/>
    <property type="match status" value="1"/>
</dbReference>
<evidence type="ECO:0000313" key="6">
    <source>
        <dbReference type="EMBL" id="KAF0042788.1"/>
    </source>
</evidence>
<dbReference type="Proteomes" id="UP000438429">
    <property type="component" value="Unassembled WGS sequence"/>
</dbReference>
<evidence type="ECO:0000256" key="2">
    <source>
        <dbReference type="ARBA" id="ARBA00022737"/>
    </source>
</evidence>
<dbReference type="AlphaFoldDB" id="A0A6A4TED7"/>
<dbReference type="PANTHER" id="PTHR24215">
    <property type="entry name" value="RHO-GTPASE-ACTIVATING PROTEIN LRG1"/>
    <property type="match status" value="1"/>
</dbReference>
<evidence type="ECO:0000256" key="1">
    <source>
        <dbReference type="ARBA" id="ARBA00022723"/>
    </source>
</evidence>
<organism evidence="6 7">
    <name type="scientific">Scophthalmus maximus</name>
    <name type="common">Turbot</name>
    <name type="synonym">Psetta maxima</name>
    <dbReference type="NCBI Taxonomy" id="52904"/>
    <lineage>
        <taxon>Eukaryota</taxon>
        <taxon>Metazoa</taxon>
        <taxon>Chordata</taxon>
        <taxon>Craniata</taxon>
        <taxon>Vertebrata</taxon>
        <taxon>Euteleostomi</taxon>
        <taxon>Actinopterygii</taxon>
        <taxon>Neopterygii</taxon>
        <taxon>Teleostei</taxon>
        <taxon>Neoteleostei</taxon>
        <taxon>Acanthomorphata</taxon>
        <taxon>Carangaria</taxon>
        <taxon>Pleuronectiformes</taxon>
        <taxon>Pleuronectoidei</taxon>
        <taxon>Scophthalmidae</taxon>
        <taxon>Scophthalmus</taxon>
    </lineage>
</organism>
<keyword evidence="1" id="KW-0479">Metal-binding</keyword>
<dbReference type="GO" id="GO:0060048">
    <property type="term" value="P:cardiac muscle contraction"/>
    <property type="evidence" value="ECO:0007669"/>
    <property type="project" value="TreeGrafter"/>
</dbReference>
<sequence>MMMARRRTVYKPAGASSLPLYGAESTQTGNQVTCRKGLDSTTVAAHESEVYCKSCYGKKYGPKGYGYGQGAGALSSDPPGRNVDPQPHDSKAKPSAANSNPAKSSQKFGGADRCPRCTKAVLLRQELWPKRLRAWKRRHVGGATVKHRLFKTLSDRSGTVESKCQMMMMMIIPHPK</sequence>
<dbReference type="GO" id="GO:0008307">
    <property type="term" value="F:structural constituent of muscle"/>
    <property type="evidence" value="ECO:0007669"/>
    <property type="project" value="TreeGrafter"/>
</dbReference>
<dbReference type="GO" id="GO:0045214">
    <property type="term" value="P:sarcomere organization"/>
    <property type="evidence" value="ECO:0007669"/>
    <property type="project" value="TreeGrafter"/>
</dbReference>
<feature type="compositionally biased region" description="Low complexity" evidence="5">
    <location>
        <begin position="93"/>
        <end position="105"/>
    </location>
</feature>